<dbReference type="Pfam" id="PF13005">
    <property type="entry name" value="zf-IS66"/>
    <property type="match status" value="1"/>
</dbReference>
<dbReference type="InterPro" id="IPR045618">
    <property type="entry name" value="DUF6444"/>
</dbReference>
<evidence type="ECO:0000256" key="1">
    <source>
        <dbReference type="SAM" id="MobiDB-lite"/>
    </source>
</evidence>
<dbReference type="InterPro" id="IPR024474">
    <property type="entry name" value="Znf_dom_IS66"/>
</dbReference>
<dbReference type="AlphaFoldDB" id="A0A1Z3HTR4"/>
<evidence type="ECO:0000259" key="3">
    <source>
        <dbReference type="Pfam" id="PF20042"/>
    </source>
</evidence>
<dbReference type="EMBL" id="CP021983">
    <property type="protein sequence ID" value="ASC73675.1"/>
    <property type="molecule type" value="Genomic_DNA"/>
</dbReference>
<evidence type="ECO:0000259" key="2">
    <source>
        <dbReference type="Pfam" id="PF13005"/>
    </source>
</evidence>
<proteinExistence type="predicted"/>
<gene>
    <name evidence="4" type="ORF">XM38_008540</name>
    <name evidence="5" type="ORF">XM38_046470</name>
</gene>
<keyword evidence="6" id="KW-1185">Reference proteome</keyword>
<dbReference type="Pfam" id="PF20042">
    <property type="entry name" value="DUF6444"/>
    <property type="match status" value="1"/>
</dbReference>
<reference evidence="5 6" key="1">
    <citation type="journal article" date="2016" name="Biochim. Biophys. Acta">
        <title>Characterization of red-shifted phycobilisomes isolated from the chlorophyll f-containing cyanobacterium Halomicronema hongdechloris.</title>
        <authorList>
            <person name="Li Y."/>
            <person name="Lin Y."/>
            <person name="Garvey C.J."/>
            <person name="Birch D."/>
            <person name="Corkery R.W."/>
            <person name="Loughlin P.C."/>
            <person name="Scheer H."/>
            <person name="Willows R.D."/>
            <person name="Chen M."/>
        </authorList>
    </citation>
    <scope>NUCLEOTIDE SEQUENCE [LARGE SCALE GENOMIC DNA]</scope>
    <source>
        <strain evidence="5 6">C2206</strain>
    </source>
</reference>
<name>A0A1Z3HTR4_9CYAN</name>
<dbReference type="Proteomes" id="UP000191901">
    <property type="component" value="Chromosome"/>
</dbReference>
<accession>A0A1Z3HTR4</accession>
<sequence length="209" mass="23759">MDEQYLNQPEGIPLEDWERTPVSVKQLVGQLSQRLVQLEHQYQDMQAQMQLLQEQLNRNSTNSSQPPSSDPPQVEPRRRRRNRGRGRGGHPGHPGHHRRLFAPEACETISDHYPETCANCGAALSGEDPNPYRHQTVEMPPVVPQVKEYRLHQRVCPQCGHRTRAKLPTGVSSHVYGPRVVATVGVLSSLYRPHSAWCNRPWPIYSASQ</sequence>
<dbReference type="KEGG" id="hhg:XM38_008540"/>
<evidence type="ECO:0000313" key="6">
    <source>
        <dbReference type="Proteomes" id="UP000191901"/>
    </source>
</evidence>
<feature type="domain" description="DUF6444" evidence="3">
    <location>
        <begin position="27"/>
        <end position="99"/>
    </location>
</feature>
<evidence type="ECO:0000313" key="4">
    <source>
        <dbReference type="EMBL" id="ASC69924.1"/>
    </source>
</evidence>
<protein>
    <submittedName>
        <fullName evidence="5">Uncharacterized protein</fullName>
    </submittedName>
</protein>
<dbReference type="PANTHER" id="PTHR33678">
    <property type="entry name" value="BLL1576 PROTEIN"/>
    <property type="match status" value="1"/>
</dbReference>
<feature type="region of interest" description="Disordered" evidence="1">
    <location>
        <begin position="57"/>
        <end position="99"/>
    </location>
</feature>
<evidence type="ECO:0000313" key="5">
    <source>
        <dbReference type="EMBL" id="ASC73675.1"/>
    </source>
</evidence>
<dbReference type="PANTHER" id="PTHR33678:SF2">
    <property type="match status" value="1"/>
</dbReference>
<dbReference type="InterPro" id="IPR052344">
    <property type="entry name" value="Transposase-related"/>
</dbReference>
<organism evidence="5 6">
    <name type="scientific">Halomicronema hongdechloris C2206</name>
    <dbReference type="NCBI Taxonomy" id="1641165"/>
    <lineage>
        <taxon>Bacteria</taxon>
        <taxon>Bacillati</taxon>
        <taxon>Cyanobacteriota</taxon>
        <taxon>Cyanophyceae</taxon>
        <taxon>Nodosilineales</taxon>
        <taxon>Nodosilineaceae</taxon>
        <taxon>Halomicronema</taxon>
    </lineage>
</organism>
<feature type="compositionally biased region" description="Basic residues" evidence="1">
    <location>
        <begin position="77"/>
        <end position="99"/>
    </location>
</feature>
<dbReference type="EMBL" id="CP021983">
    <property type="protein sequence ID" value="ASC69924.1"/>
    <property type="molecule type" value="Genomic_DNA"/>
</dbReference>
<dbReference type="KEGG" id="hhg:XM38_046470"/>
<reference evidence="5" key="2">
    <citation type="submission" date="2019-01" db="EMBL/GenBank/DDBJ databases">
        <title>Halomicronema hongdechloris genome sequencing.</title>
        <authorList>
            <person name="Willows R."/>
            <person name="Chen M."/>
            <person name="Yaqiong L."/>
            <person name="Hernandez - Prieto M."/>
            <person name="Elbourne L."/>
        </authorList>
    </citation>
    <scope>NUCLEOTIDE SEQUENCE</scope>
    <source>
        <strain evidence="5">C2206</strain>
    </source>
</reference>
<feature type="domain" description="Transposase IS66 zinc-finger binding" evidence="2">
    <location>
        <begin position="114"/>
        <end position="160"/>
    </location>
</feature>